<keyword evidence="4" id="KW-0813">Transport</keyword>
<organism evidence="14 15">
    <name type="scientific">Tupaia chinensis</name>
    <name type="common">Chinese tree shrew</name>
    <name type="synonym">Tupaia belangeri chinensis</name>
    <dbReference type="NCBI Taxonomy" id="246437"/>
    <lineage>
        <taxon>Eukaryota</taxon>
        <taxon>Metazoa</taxon>
        <taxon>Chordata</taxon>
        <taxon>Craniata</taxon>
        <taxon>Vertebrata</taxon>
        <taxon>Euteleostomi</taxon>
        <taxon>Mammalia</taxon>
        <taxon>Eutheria</taxon>
        <taxon>Euarchontoglires</taxon>
        <taxon>Scandentia</taxon>
        <taxon>Tupaiidae</taxon>
        <taxon>Tupaia</taxon>
    </lineage>
</organism>
<evidence type="ECO:0000256" key="6">
    <source>
        <dbReference type="ARBA" id="ARBA00022792"/>
    </source>
</evidence>
<dbReference type="InParanoid" id="L9KYL0"/>
<dbReference type="PANTHER" id="PTHR13094:SF1">
    <property type="entry name" value="NADH DEHYDROGENASE [UBIQUINONE] 1 BETA SUBCOMPLEX SUBUNIT 10"/>
    <property type="match status" value="1"/>
</dbReference>
<comment type="similarity">
    <text evidence="2">Belongs to the complex I NDUFB10 subunit family.</text>
</comment>
<evidence type="ECO:0000256" key="8">
    <source>
        <dbReference type="ARBA" id="ARBA00023128"/>
    </source>
</evidence>
<dbReference type="Pfam" id="PF10249">
    <property type="entry name" value="NDUFB10"/>
    <property type="match status" value="1"/>
</dbReference>
<evidence type="ECO:0000313" key="15">
    <source>
        <dbReference type="Proteomes" id="UP000011518"/>
    </source>
</evidence>
<dbReference type="STRING" id="246437.L9KYL0"/>
<dbReference type="GO" id="GO:0045271">
    <property type="term" value="C:respiratory chain complex I"/>
    <property type="evidence" value="ECO:0007669"/>
    <property type="project" value="UniProtKB-ARBA"/>
</dbReference>
<keyword evidence="9" id="KW-0472">Membrane</keyword>
<keyword evidence="6" id="KW-0999">Mitochondrion inner membrane</keyword>
<dbReference type="EMBL" id="KB320600">
    <property type="protein sequence ID" value="ELW67803.1"/>
    <property type="molecule type" value="Genomic_DNA"/>
</dbReference>
<keyword evidence="8" id="KW-0496">Mitochondrion</keyword>
<evidence type="ECO:0000256" key="13">
    <source>
        <dbReference type="SAM" id="MobiDB-lite"/>
    </source>
</evidence>
<evidence type="ECO:0000256" key="12">
    <source>
        <dbReference type="ARBA" id="ARBA00032549"/>
    </source>
</evidence>
<dbReference type="FunCoup" id="L9KYL0">
    <property type="interactions" value="572"/>
</dbReference>
<feature type="compositionally biased region" description="Basic and acidic residues" evidence="13">
    <location>
        <begin position="9"/>
        <end position="21"/>
    </location>
</feature>
<proteinExistence type="inferred from homology"/>
<reference evidence="15" key="2">
    <citation type="journal article" date="2013" name="Nat. Commun.">
        <title>Genome of the Chinese tree shrew.</title>
        <authorList>
            <person name="Fan Y."/>
            <person name="Huang Z.Y."/>
            <person name="Cao C.C."/>
            <person name="Chen C.S."/>
            <person name="Chen Y.X."/>
            <person name="Fan D.D."/>
            <person name="He J."/>
            <person name="Hou H.L."/>
            <person name="Hu L."/>
            <person name="Hu X.T."/>
            <person name="Jiang X.T."/>
            <person name="Lai R."/>
            <person name="Lang Y.S."/>
            <person name="Liang B."/>
            <person name="Liao S.G."/>
            <person name="Mu D."/>
            <person name="Ma Y.Y."/>
            <person name="Niu Y.Y."/>
            <person name="Sun X.Q."/>
            <person name="Xia J.Q."/>
            <person name="Xiao J."/>
            <person name="Xiong Z.Q."/>
            <person name="Xu L."/>
            <person name="Yang L."/>
            <person name="Zhang Y."/>
            <person name="Zhao W."/>
            <person name="Zhao X.D."/>
            <person name="Zheng Y.T."/>
            <person name="Zhou J.M."/>
            <person name="Zhu Y.B."/>
            <person name="Zhang G.J."/>
            <person name="Wang J."/>
            <person name="Yao Y.G."/>
        </authorList>
    </citation>
    <scope>NUCLEOTIDE SEQUENCE [LARGE SCALE GENOMIC DNA]</scope>
</reference>
<comment type="function">
    <text evidence="10">Accessory subunit that is involved in the functional assembly of the mitochondrial respiratory chain complex I. Complex I has an NADH dehydrogenase activity with ubiquinone as an immediate electron acceptor and mediates the transfer of electrons from NADH to the respiratory chain.</text>
</comment>
<accession>L9KYL0</accession>
<gene>
    <name evidence="14" type="ORF">TREES_T100011814</name>
</gene>
<evidence type="ECO:0000256" key="3">
    <source>
        <dbReference type="ARBA" id="ARBA00014109"/>
    </source>
</evidence>
<evidence type="ECO:0000256" key="2">
    <source>
        <dbReference type="ARBA" id="ARBA00008317"/>
    </source>
</evidence>
<sequence>MSLRPPMPRRGDPRGGAREARPSPARGGDARTPSPMRAPPGARAHPPSASSAEGDLGRRPGTRTQPGSDRGPRPPPAAAMPDGWDKDVYPEPPRRTPAPAPQTSLPNPITYLTKAFDLLVDRPVTLVREFIERQHAKNRSHYYHREFRRVPDITECEEKDVLCMFEAEMQWRRDYKVDQEIVNIIQERLKACQQREGESHRQNCAKELEQFGQVSKAFQDRYHDLGAHYSARKCLAKQKQRMLAERKAATEAAAA</sequence>
<keyword evidence="7" id="KW-0249">Electron transport</keyword>
<reference evidence="15" key="1">
    <citation type="submission" date="2012-07" db="EMBL/GenBank/DDBJ databases">
        <title>Genome of the Chinese tree shrew, a rising model animal genetically related to primates.</title>
        <authorList>
            <person name="Zhang G."/>
            <person name="Fan Y."/>
            <person name="Yao Y."/>
            <person name="Huang Z."/>
        </authorList>
    </citation>
    <scope>NUCLEOTIDE SEQUENCE [LARGE SCALE GENOMIC DNA]</scope>
</reference>
<evidence type="ECO:0000256" key="7">
    <source>
        <dbReference type="ARBA" id="ARBA00022982"/>
    </source>
</evidence>
<keyword evidence="5" id="KW-0679">Respiratory chain</keyword>
<dbReference type="Proteomes" id="UP000011518">
    <property type="component" value="Unassembled WGS sequence"/>
</dbReference>
<keyword evidence="15" id="KW-1185">Reference proteome</keyword>
<dbReference type="GO" id="GO:0005743">
    <property type="term" value="C:mitochondrial inner membrane"/>
    <property type="evidence" value="ECO:0007669"/>
    <property type="project" value="UniProtKB-SubCell"/>
</dbReference>
<evidence type="ECO:0000256" key="10">
    <source>
        <dbReference type="ARBA" id="ARBA00024857"/>
    </source>
</evidence>
<keyword evidence="14" id="KW-0830">Ubiquinone</keyword>
<evidence type="ECO:0000256" key="9">
    <source>
        <dbReference type="ARBA" id="ARBA00023136"/>
    </source>
</evidence>
<feature type="compositionally biased region" description="Basic and acidic residues" evidence="13">
    <location>
        <begin position="83"/>
        <end position="94"/>
    </location>
</feature>
<protein>
    <recommendedName>
        <fullName evidence="3">NADH dehydrogenase [ubiquinone] 1 beta subcomplex subunit 10</fullName>
    </recommendedName>
    <alternativeName>
        <fullName evidence="11">Complex I-PDSW</fullName>
    </alternativeName>
    <alternativeName>
        <fullName evidence="12">NADH-ubiquinone oxidoreductase PDSW subunit</fullName>
    </alternativeName>
</protein>
<feature type="region of interest" description="Disordered" evidence="13">
    <location>
        <begin position="1"/>
        <end position="106"/>
    </location>
</feature>
<dbReference type="AlphaFoldDB" id="L9KYL0"/>
<dbReference type="eggNOG" id="KOG4009">
    <property type="taxonomic scope" value="Eukaryota"/>
</dbReference>
<dbReference type="PANTHER" id="PTHR13094">
    <property type="entry name" value="NADH-UBIQUINONE OXIDOREDUCTASE PDSW SUBUNIT"/>
    <property type="match status" value="1"/>
</dbReference>
<evidence type="ECO:0000256" key="5">
    <source>
        <dbReference type="ARBA" id="ARBA00022660"/>
    </source>
</evidence>
<dbReference type="InterPro" id="IPR019377">
    <property type="entry name" value="NADH_UbQ_OxRdtase_su10"/>
</dbReference>
<dbReference type="InterPro" id="IPR039993">
    <property type="entry name" value="NDUFB10"/>
</dbReference>
<name>L9KYL0_TUPCH</name>
<evidence type="ECO:0000256" key="4">
    <source>
        <dbReference type="ARBA" id="ARBA00022448"/>
    </source>
</evidence>
<comment type="subcellular location">
    <subcellularLocation>
        <location evidence="1">Mitochondrion inner membrane</location>
        <topology evidence="1">Peripheral membrane protein</topology>
        <orientation evidence="1">Matrix side</orientation>
    </subcellularLocation>
</comment>
<evidence type="ECO:0000256" key="11">
    <source>
        <dbReference type="ARBA" id="ARBA00030372"/>
    </source>
</evidence>
<evidence type="ECO:0000313" key="14">
    <source>
        <dbReference type="EMBL" id="ELW67803.1"/>
    </source>
</evidence>
<evidence type="ECO:0000256" key="1">
    <source>
        <dbReference type="ARBA" id="ARBA00004443"/>
    </source>
</evidence>